<protein>
    <submittedName>
        <fullName evidence="1">Uncharacterized protein</fullName>
    </submittedName>
</protein>
<evidence type="ECO:0000313" key="2">
    <source>
        <dbReference type="Proteomes" id="UP000475862"/>
    </source>
</evidence>
<evidence type="ECO:0000313" key="1">
    <source>
        <dbReference type="EMBL" id="KAE9534027.1"/>
    </source>
</evidence>
<keyword evidence="2" id="KW-1185">Reference proteome</keyword>
<proteinExistence type="predicted"/>
<organism evidence="1 2">
    <name type="scientific">Aphis glycines</name>
    <name type="common">Soybean aphid</name>
    <dbReference type="NCBI Taxonomy" id="307491"/>
    <lineage>
        <taxon>Eukaryota</taxon>
        <taxon>Metazoa</taxon>
        <taxon>Ecdysozoa</taxon>
        <taxon>Arthropoda</taxon>
        <taxon>Hexapoda</taxon>
        <taxon>Insecta</taxon>
        <taxon>Pterygota</taxon>
        <taxon>Neoptera</taxon>
        <taxon>Paraneoptera</taxon>
        <taxon>Hemiptera</taxon>
        <taxon>Sternorrhyncha</taxon>
        <taxon>Aphidomorpha</taxon>
        <taxon>Aphidoidea</taxon>
        <taxon>Aphididae</taxon>
        <taxon>Aphidini</taxon>
        <taxon>Aphis</taxon>
        <taxon>Aphis</taxon>
    </lineage>
</organism>
<dbReference type="AlphaFoldDB" id="A0A6G0TLR0"/>
<comment type="caution">
    <text evidence="1">The sequence shown here is derived from an EMBL/GenBank/DDBJ whole genome shotgun (WGS) entry which is preliminary data.</text>
</comment>
<accession>A0A6G0TLR0</accession>
<dbReference type="EMBL" id="VYZN01000030">
    <property type="protein sequence ID" value="KAE9534027.1"/>
    <property type="molecule type" value="Genomic_DNA"/>
</dbReference>
<sequence>MLQFQTLGVVSNRKMNIFDTLYSFLKKIEKNKKKNDGKTGIFTLNQFSTKLIFYMVVTQKLTTVNTQKFHQMFFVGKNILGDQKKIENLIQVKFFTKSVKNAKICKIENTTLSFPYVFLQVSIEKTRSIILRKILSAVDKIFLAPSKYLKILYKVPHMLLKHKPPFSPITGNYILG</sequence>
<gene>
    <name evidence="1" type="ORF">AGLY_008763</name>
</gene>
<dbReference type="Proteomes" id="UP000475862">
    <property type="component" value="Unassembled WGS sequence"/>
</dbReference>
<name>A0A6G0TLR0_APHGL</name>
<reference evidence="1 2" key="1">
    <citation type="submission" date="2019-08" db="EMBL/GenBank/DDBJ databases">
        <title>The genome of the soybean aphid Biotype 1, its phylome, world population structure and adaptation to the North American continent.</title>
        <authorList>
            <person name="Giordano R."/>
            <person name="Donthu R.K."/>
            <person name="Hernandez A.G."/>
            <person name="Wright C.L."/>
            <person name="Zimin A.V."/>
        </authorList>
    </citation>
    <scope>NUCLEOTIDE SEQUENCE [LARGE SCALE GENOMIC DNA]</scope>
    <source>
        <tissue evidence="1">Whole aphids</tissue>
    </source>
</reference>